<feature type="region of interest" description="Disordered" evidence="6">
    <location>
        <begin position="43"/>
        <end position="77"/>
    </location>
</feature>
<sequence length="554" mass="58789">MPALRRQEGRILGVSPQNSKNTLLLSYKGQSRSGHQRLFHRLLSPGTFGEDNGRADRESRFPAVGTPPSGSQGEGRGVVEHDAAQADRPEHFAPRRCEATASADRRGIRLRVRTEWTLLRIWAGLASSAVGSRTLSIVYPLLALSVTGSPVHAGWAGFALTLPTLLFYIPAGVVVDRLNPRSLILVTETVRGLAAVSVAIAALLGLVTLPHIMTAAFVEGSLWVLHSLGETALIRSLVPRGNLSGMLATSETSTHLAVLTARPLGGFLIGVGTATPFLVTTALFLISLLSVPFLRVSVLSLRLSVLSLRLSVLSRRLAALEREGSRSSPGATGRAERRTRRPFLHEVIDGVRELGGHPFLRHAMALTTVTNLMANALIMIFIAGSAALPPFQVGLVLAASGLGGALAAALLPAIRRLRPVVLLSSGNTVLFAQMWIWAVALGIAFFGGHTLFFGLATLLIGCTGALSNVAIRTYELRTVDRFKLARVVSLHRLTAHGAVCLAAPLGALLVSTLGRAGSVMGLFGVMLALALTVTVAYVLRICLPRRNIQETAGT</sequence>
<keyword evidence="4 7" id="KW-1133">Transmembrane helix</keyword>
<comment type="subcellular location">
    <subcellularLocation>
        <location evidence="1">Cell membrane</location>
        <topology evidence="1">Multi-pass membrane protein</topology>
    </subcellularLocation>
</comment>
<dbReference type="InterPro" id="IPR036259">
    <property type="entry name" value="MFS_trans_sf"/>
</dbReference>
<keyword evidence="9" id="KW-1185">Reference proteome</keyword>
<evidence type="ECO:0000256" key="1">
    <source>
        <dbReference type="ARBA" id="ARBA00004651"/>
    </source>
</evidence>
<proteinExistence type="predicted"/>
<reference evidence="9" key="1">
    <citation type="journal article" date="2019" name="Int. J. Syst. Evol. Microbiol.">
        <title>The Global Catalogue of Microorganisms (GCM) 10K type strain sequencing project: providing services to taxonomists for standard genome sequencing and annotation.</title>
        <authorList>
            <consortium name="The Broad Institute Genomics Platform"/>
            <consortium name="The Broad Institute Genome Sequencing Center for Infectious Disease"/>
            <person name="Wu L."/>
            <person name="Ma J."/>
        </authorList>
    </citation>
    <scope>NUCLEOTIDE SEQUENCE [LARGE SCALE GENOMIC DNA]</scope>
    <source>
        <strain evidence="9">TBRC 4489</strain>
    </source>
</reference>
<feature type="transmembrane region" description="Helical" evidence="7">
    <location>
        <begin position="451"/>
        <end position="471"/>
    </location>
</feature>
<evidence type="ECO:0000256" key="5">
    <source>
        <dbReference type="ARBA" id="ARBA00023136"/>
    </source>
</evidence>
<dbReference type="Pfam" id="PF07690">
    <property type="entry name" value="MFS_1"/>
    <property type="match status" value="1"/>
</dbReference>
<keyword evidence="2" id="KW-1003">Cell membrane</keyword>
<name>A0ABV8IFB6_9ACTN</name>
<dbReference type="InterPro" id="IPR011701">
    <property type="entry name" value="MFS"/>
</dbReference>
<feature type="transmembrane region" description="Helical" evidence="7">
    <location>
        <begin position="119"/>
        <end position="142"/>
    </location>
</feature>
<feature type="compositionally biased region" description="Basic and acidic residues" evidence="6">
    <location>
        <begin position="51"/>
        <end position="60"/>
    </location>
</feature>
<feature type="transmembrane region" description="Helical" evidence="7">
    <location>
        <begin position="519"/>
        <end position="539"/>
    </location>
</feature>
<evidence type="ECO:0000256" key="7">
    <source>
        <dbReference type="SAM" id="Phobius"/>
    </source>
</evidence>
<dbReference type="PANTHER" id="PTHR23513">
    <property type="entry name" value="INTEGRAL MEMBRANE EFFLUX PROTEIN-RELATED"/>
    <property type="match status" value="1"/>
</dbReference>
<feature type="transmembrane region" description="Helical" evidence="7">
    <location>
        <begin position="421"/>
        <end position="445"/>
    </location>
</feature>
<feature type="transmembrane region" description="Helical" evidence="7">
    <location>
        <begin position="492"/>
        <end position="513"/>
    </location>
</feature>
<evidence type="ECO:0000256" key="3">
    <source>
        <dbReference type="ARBA" id="ARBA00022692"/>
    </source>
</evidence>
<feature type="transmembrane region" description="Helical" evidence="7">
    <location>
        <begin position="154"/>
        <end position="175"/>
    </location>
</feature>
<evidence type="ECO:0000256" key="2">
    <source>
        <dbReference type="ARBA" id="ARBA00022475"/>
    </source>
</evidence>
<feature type="transmembrane region" description="Helical" evidence="7">
    <location>
        <begin position="196"/>
        <end position="218"/>
    </location>
</feature>
<keyword evidence="5 7" id="KW-0472">Membrane</keyword>
<organism evidence="8 9">
    <name type="scientific">Planomonospora corallina</name>
    <dbReference type="NCBI Taxonomy" id="1806052"/>
    <lineage>
        <taxon>Bacteria</taxon>
        <taxon>Bacillati</taxon>
        <taxon>Actinomycetota</taxon>
        <taxon>Actinomycetes</taxon>
        <taxon>Streptosporangiales</taxon>
        <taxon>Streptosporangiaceae</taxon>
        <taxon>Planomonospora</taxon>
    </lineage>
</organism>
<evidence type="ECO:0000313" key="8">
    <source>
        <dbReference type="EMBL" id="MFC4061677.1"/>
    </source>
</evidence>
<dbReference type="SUPFAM" id="SSF103473">
    <property type="entry name" value="MFS general substrate transporter"/>
    <property type="match status" value="1"/>
</dbReference>
<gene>
    <name evidence="8" type="ORF">ACFOWE_25535</name>
</gene>
<accession>A0ABV8IFB6</accession>
<evidence type="ECO:0000313" key="9">
    <source>
        <dbReference type="Proteomes" id="UP001595850"/>
    </source>
</evidence>
<comment type="caution">
    <text evidence="8">The sequence shown here is derived from an EMBL/GenBank/DDBJ whole genome shotgun (WGS) entry which is preliminary data.</text>
</comment>
<dbReference type="Gene3D" id="1.20.1250.20">
    <property type="entry name" value="MFS general substrate transporter like domains"/>
    <property type="match status" value="1"/>
</dbReference>
<feature type="transmembrane region" description="Helical" evidence="7">
    <location>
        <begin position="267"/>
        <end position="294"/>
    </location>
</feature>
<dbReference type="RefSeq" id="WP_377292223.1">
    <property type="nucleotide sequence ID" value="NZ_JBHSBM010000034.1"/>
</dbReference>
<dbReference type="PANTHER" id="PTHR23513:SF11">
    <property type="entry name" value="STAPHYLOFERRIN A TRANSPORTER"/>
    <property type="match status" value="1"/>
</dbReference>
<feature type="transmembrane region" description="Helical" evidence="7">
    <location>
        <begin position="363"/>
        <end position="387"/>
    </location>
</feature>
<feature type="transmembrane region" description="Helical" evidence="7">
    <location>
        <begin position="393"/>
        <end position="414"/>
    </location>
</feature>
<evidence type="ECO:0000256" key="6">
    <source>
        <dbReference type="SAM" id="MobiDB-lite"/>
    </source>
</evidence>
<dbReference type="Proteomes" id="UP001595850">
    <property type="component" value="Unassembled WGS sequence"/>
</dbReference>
<evidence type="ECO:0000256" key="4">
    <source>
        <dbReference type="ARBA" id="ARBA00022989"/>
    </source>
</evidence>
<protein>
    <submittedName>
        <fullName evidence="8">MFS transporter</fullName>
    </submittedName>
</protein>
<dbReference type="EMBL" id="JBHSBM010000034">
    <property type="protein sequence ID" value="MFC4061677.1"/>
    <property type="molecule type" value="Genomic_DNA"/>
</dbReference>
<dbReference type="CDD" id="cd06173">
    <property type="entry name" value="MFS_MefA_like"/>
    <property type="match status" value="1"/>
</dbReference>
<keyword evidence="3 7" id="KW-0812">Transmembrane</keyword>